<dbReference type="RefSeq" id="WP_044194967.1">
    <property type="nucleotide sequence ID" value="NZ_CP007474.1"/>
</dbReference>
<dbReference type="HOGENOM" id="CLU_936068_0_0_5"/>
<gene>
    <name evidence="2" type="ORF">EHF_0623</name>
</gene>
<dbReference type="EMBL" id="CP007474">
    <property type="protein sequence ID" value="AHX04700.1"/>
    <property type="molecule type" value="Genomic_DNA"/>
</dbReference>
<name>X5H3P6_9RICK</name>
<feature type="region of interest" description="Disordered" evidence="1">
    <location>
        <begin position="255"/>
        <end position="275"/>
    </location>
</feature>
<evidence type="ECO:0000313" key="3">
    <source>
        <dbReference type="Proteomes" id="UP000023762"/>
    </source>
</evidence>
<dbReference type="OrthoDB" id="7163362at2"/>
<evidence type="ECO:0000313" key="2">
    <source>
        <dbReference type="EMBL" id="AHX04700.1"/>
    </source>
</evidence>
<dbReference type="STRING" id="391036.EHF_0623"/>
<sequence>MLGDKNIRFVESNLQHLREQNSKLCKEVKSLPELLMQSCYLIGATKSDGRLQVKVSKTHLDLEVFSREDVNQCGEPLSQEQMMGIFPVSEGDIPGISPLLDGNSLWIVKCKLPHEVLQRNPTLRDLVCSSRMIFGDRITVTFDARIRLYCLVKPEDCEYFFQKVHKESLGYKYKCIPNFLHKVQLLYVRVRGTQEDKKISELCALKDIVGLKADFFVRDERKVLGKKRWWVTRSISGGDNPPLGAEGGVLISSGNDLPLGADGEVSRSKEKTGRQQAEVVSTMLQNLSICLERAISKDEDLSRSSSRK</sequence>
<dbReference type="KEGG" id="ehh:EHF_0623"/>
<protein>
    <submittedName>
        <fullName evidence="2">Uncharacterized protein</fullName>
    </submittedName>
</protein>
<evidence type="ECO:0000256" key="1">
    <source>
        <dbReference type="SAM" id="MobiDB-lite"/>
    </source>
</evidence>
<dbReference type="Pfam" id="PF11224">
    <property type="entry name" value="DUF3023"/>
    <property type="match status" value="1"/>
</dbReference>
<dbReference type="InterPro" id="IPR021387">
    <property type="entry name" value="DUF3023"/>
</dbReference>
<reference evidence="2 3" key="1">
    <citation type="submission" date="2014-03" db="EMBL/GenBank/DDBJ databases">
        <title>Sequencing and Comparison of Genomes and Transcriptome Profiles of Human Ehrlichiosis Agents.</title>
        <authorList>
            <person name="Lin M."/>
            <person name="Daugherty S.C."/>
            <person name="Nagaraj S."/>
            <person name="Cheng Z."/>
            <person name="Xiong Q."/>
            <person name="Lin F.-Y."/>
            <person name="Sengamalay N."/>
            <person name="Ott S."/>
            <person name="Godinez A."/>
            <person name="Tallon L.J."/>
            <person name="Sadzewicz L."/>
            <person name="Fraser C.M."/>
            <person name="Dunning Hotopp J.C."/>
            <person name="Rikihisa Y."/>
        </authorList>
    </citation>
    <scope>NUCLEOTIDE SEQUENCE [LARGE SCALE GENOMIC DNA]</scope>
    <source>
        <strain evidence="2 3">HF</strain>
    </source>
</reference>
<dbReference type="Proteomes" id="UP000023762">
    <property type="component" value="Chromosome"/>
</dbReference>
<feature type="compositionally biased region" description="Basic and acidic residues" evidence="1">
    <location>
        <begin position="264"/>
        <end position="273"/>
    </location>
</feature>
<proteinExistence type="predicted"/>
<organism evidence="2 3">
    <name type="scientific">Ehrlichia japonica</name>
    <dbReference type="NCBI Taxonomy" id="391036"/>
    <lineage>
        <taxon>Bacteria</taxon>
        <taxon>Pseudomonadati</taxon>
        <taxon>Pseudomonadota</taxon>
        <taxon>Alphaproteobacteria</taxon>
        <taxon>Rickettsiales</taxon>
        <taxon>Anaplasmataceae</taxon>
        <taxon>Ehrlichia</taxon>
    </lineage>
</organism>
<dbReference type="AlphaFoldDB" id="X5H3P6"/>
<keyword evidence="3" id="KW-1185">Reference proteome</keyword>
<accession>X5H3P6</accession>